<protein>
    <submittedName>
        <fullName evidence="1">Uncharacterized protein</fullName>
    </submittedName>
</protein>
<reference evidence="1" key="1">
    <citation type="submission" date="2022-07" db="EMBL/GenBank/DDBJ databases">
        <title>Genome Sequence of Lecanicillium saksenae.</title>
        <authorList>
            <person name="Buettner E."/>
        </authorList>
    </citation>
    <scope>NUCLEOTIDE SEQUENCE</scope>
    <source>
        <strain evidence="1">VT-O1</strain>
    </source>
</reference>
<gene>
    <name evidence="1" type="ORF">NLG97_g5443</name>
</gene>
<evidence type="ECO:0000313" key="1">
    <source>
        <dbReference type="EMBL" id="KAJ3492278.1"/>
    </source>
</evidence>
<keyword evidence="2" id="KW-1185">Reference proteome</keyword>
<comment type="caution">
    <text evidence="1">The sequence shown here is derived from an EMBL/GenBank/DDBJ whole genome shotgun (WGS) entry which is preliminary data.</text>
</comment>
<proteinExistence type="predicted"/>
<sequence length="581" mass="64027">MQTSHHDFHRDPQKRPKVFNFNMLFQSRLPKPSLPDSTVYHYLLHQGRRDYPRDRILYRQDGSDRTLTLAELEEQSTALAKVLIGLYSIQPGDVVAIFASDTIHFPVAYMAMLAAGATVSLIPVQQNISPENIADRLSQSQARLLFTDELLLSTVHTFLANNPDFPLILLDEASAKYPCLVDLLKQCETSTPLFHFQGVDEANKHIAFINSTSGSTGKMKSVLTSHSHFTSTMEGTRATIPTNTDPDADTWVSTLSLGYYICAKLFMGLNILLGIPVVLLNRPLGNDDESLSVIERHKLTFLFIAPPVAAEIAKADTAKHDLTSIKWLLSAGAPMHDKLRESISQQLNNQHLTLEWGTTETMLLAIQIDEQSSIPGSSGTLVNGIEAKVIDTETGAELGPGQEGEILVRNSCSPYAGYRDNDEANKAFDADGFFHTGDIGFLDSTCNVFIKDRMQELLRVGNGYGSRISASELESVLFDHPAVAMAVVVGVRDEVTQIFHPTAFVVLASGCTAGYDMERELVEYSERQLTGLKRLTGGVYFLRDYPKIGFKIDRKKLKTLVQIASGQATREAINGFVALAA</sequence>
<organism evidence="1 2">
    <name type="scientific">Lecanicillium saksenae</name>
    <dbReference type="NCBI Taxonomy" id="468837"/>
    <lineage>
        <taxon>Eukaryota</taxon>
        <taxon>Fungi</taxon>
        <taxon>Dikarya</taxon>
        <taxon>Ascomycota</taxon>
        <taxon>Pezizomycotina</taxon>
        <taxon>Sordariomycetes</taxon>
        <taxon>Hypocreomycetidae</taxon>
        <taxon>Hypocreales</taxon>
        <taxon>Cordycipitaceae</taxon>
        <taxon>Lecanicillium</taxon>
    </lineage>
</organism>
<name>A0ACC1QU66_9HYPO</name>
<dbReference type="EMBL" id="JANAKD010000611">
    <property type="protein sequence ID" value="KAJ3492278.1"/>
    <property type="molecule type" value="Genomic_DNA"/>
</dbReference>
<dbReference type="Proteomes" id="UP001148737">
    <property type="component" value="Unassembled WGS sequence"/>
</dbReference>
<evidence type="ECO:0000313" key="2">
    <source>
        <dbReference type="Proteomes" id="UP001148737"/>
    </source>
</evidence>
<accession>A0ACC1QU66</accession>